<evidence type="ECO:0000313" key="1">
    <source>
        <dbReference type="EMBL" id="MDW3126531.1"/>
    </source>
</evidence>
<dbReference type="GO" id="GO:0006355">
    <property type="term" value="P:regulation of DNA-templated transcription"/>
    <property type="evidence" value="ECO:0007669"/>
    <property type="project" value="InterPro"/>
</dbReference>
<dbReference type="InterPro" id="IPR007337">
    <property type="entry name" value="RelB/DinJ"/>
</dbReference>
<dbReference type="RefSeq" id="WP_080784672.1">
    <property type="nucleotide sequence ID" value="NZ_CACRSV010000020.1"/>
</dbReference>
<name>A0AB35S9U9_BIFLN</name>
<dbReference type="Pfam" id="PF04221">
    <property type="entry name" value="RelB"/>
    <property type="match status" value="1"/>
</dbReference>
<evidence type="ECO:0000313" key="2">
    <source>
        <dbReference type="Proteomes" id="UP001277803"/>
    </source>
</evidence>
<reference evidence="1" key="1">
    <citation type="submission" date="2023-10" db="EMBL/GenBank/DDBJ databases">
        <title>Rapid discrimination of Bifidobacterium longum Subspecies based on MALDI-TOF MS and Machine Learning.</title>
        <authorList>
            <person name="Chen J."/>
        </authorList>
    </citation>
    <scope>NUCLEOTIDE SEQUENCE</scope>
    <source>
        <strain evidence="1">YGMCC0039</strain>
    </source>
</reference>
<accession>A0AB35S9U9</accession>
<organism evidence="1 2">
    <name type="scientific">Bifidobacterium longum</name>
    <dbReference type="NCBI Taxonomy" id="216816"/>
    <lineage>
        <taxon>Bacteria</taxon>
        <taxon>Bacillati</taxon>
        <taxon>Actinomycetota</taxon>
        <taxon>Actinomycetes</taxon>
        <taxon>Bifidobacteriales</taxon>
        <taxon>Bifidobacteriaceae</taxon>
        <taxon>Bifidobacterium</taxon>
    </lineage>
</organism>
<protein>
    <submittedName>
        <fullName evidence="1">Type II toxin-antitoxin system RelB/DinJ family antitoxin</fullName>
    </submittedName>
</protein>
<sequence length="130" mass="15223">MTMVQMNVRIDAKLKNEVEEVLKGKGVSVSDVIRSLWLYIADRKEVPALETTAEEQAREKEKQRKLKLIREGAGYVHKELVKAGLISEDTDLMEGLTYKQFRDEIADERLKEYRRQSDYARYLEKERSLS</sequence>
<dbReference type="InterPro" id="IPR013321">
    <property type="entry name" value="Arc_rbn_hlx_hlx"/>
</dbReference>
<dbReference type="Gene3D" id="1.10.1220.10">
    <property type="entry name" value="Met repressor-like"/>
    <property type="match status" value="1"/>
</dbReference>
<dbReference type="AlphaFoldDB" id="A0AB35S9U9"/>
<proteinExistence type="predicted"/>
<gene>
    <name evidence="1" type="ORF">RS890_05355</name>
</gene>
<dbReference type="Proteomes" id="UP001277803">
    <property type="component" value="Unassembled WGS sequence"/>
</dbReference>
<dbReference type="EMBL" id="JAWLRA010000012">
    <property type="protein sequence ID" value="MDW3126531.1"/>
    <property type="molecule type" value="Genomic_DNA"/>
</dbReference>
<comment type="caution">
    <text evidence="1">The sequence shown here is derived from an EMBL/GenBank/DDBJ whole genome shotgun (WGS) entry which is preliminary data.</text>
</comment>